<dbReference type="InterPro" id="IPR042467">
    <property type="entry name" value="Peptidase_C65_otubain_sub2"/>
</dbReference>
<dbReference type="InParanoid" id="A0A077ZYU7"/>
<evidence type="ECO:0000256" key="2">
    <source>
        <dbReference type="ARBA" id="ARBA00012759"/>
    </source>
</evidence>
<dbReference type="PANTHER" id="PTHR12931">
    <property type="entry name" value="UBIQUITIN THIOLESTERASE PROTEIN OTUB"/>
    <property type="match status" value="1"/>
</dbReference>
<feature type="compositionally biased region" description="Polar residues" evidence="7">
    <location>
        <begin position="26"/>
        <end position="35"/>
    </location>
</feature>
<dbReference type="GO" id="GO:0004843">
    <property type="term" value="F:cysteine-type deubiquitinase activity"/>
    <property type="evidence" value="ECO:0007669"/>
    <property type="project" value="UniProtKB-EC"/>
</dbReference>
<dbReference type="Gene3D" id="1.20.1300.20">
    <property type="entry name" value="Peptidase C65 Otubain, subdomain 2"/>
    <property type="match status" value="1"/>
</dbReference>
<keyword evidence="4" id="KW-0833">Ubl conjugation pathway</keyword>
<proteinExistence type="predicted"/>
<evidence type="ECO:0000259" key="8">
    <source>
        <dbReference type="PROSITE" id="PS50802"/>
    </source>
</evidence>
<evidence type="ECO:0000256" key="6">
    <source>
        <dbReference type="ARBA" id="ARBA00022807"/>
    </source>
</evidence>
<dbReference type="AlphaFoldDB" id="A0A077ZYU7"/>
<dbReference type="GO" id="GO:0043130">
    <property type="term" value="F:ubiquitin binding"/>
    <property type="evidence" value="ECO:0007669"/>
    <property type="project" value="TreeGrafter"/>
</dbReference>
<dbReference type="OMA" id="ADHVQIT"/>
<evidence type="ECO:0000313" key="9">
    <source>
        <dbReference type="EMBL" id="CDW75085.1"/>
    </source>
</evidence>
<organism evidence="9 10">
    <name type="scientific">Stylonychia lemnae</name>
    <name type="common">Ciliate</name>
    <dbReference type="NCBI Taxonomy" id="5949"/>
    <lineage>
        <taxon>Eukaryota</taxon>
        <taxon>Sar</taxon>
        <taxon>Alveolata</taxon>
        <taxon>Ciliophora</taxon>
        <taxon>Intramacronucleata</taxon>
        <taxon>Spirotrichea</taxon>
        <taxon>Stichotrichia</taxon>
        <taxon>Sporadotrichida</taxon>
        <taxon>Oxytrichidae</taxon>
        <taxon>Stylonychinae</taxon>
        <taxon>Stylonychia</taxon>
    </lineage>
</organism>
<dbReference type="CDD" id="cd22749">
    <property type="entry name" value="Otubain_C65"/>
    <property type="match status" value="1"/>
</dbReference>
<dbReference type="SUPFAM" id="SSF54001">
    <property type="entry name" value="Cysteine proteinases"/>
    <property type="match status" value="1"/>
</dbReference>
<gene>
    <name evidence="9" type="primary">Contig8692.g9279</name>
    <name evidence="9" type="ORF">STYLEM_4071</name>
</gene>
<evidence type="ECO:0000256" key="5">
    <source>
        <dbReference type="ARBA" id="ARBA00022801"/>
    </source>
</evidence>
<evidence type="ECO:0000256" key="1">
    <source>
        <dbReference type="ARBA" id="ARBA00000707"/>
    </source>
</evidence>
<dbReference type="GO" id="GO:0005634">
    <property type="term" value="C:nucleus"/>
    <property type="evidence" value="ECO:0007669"/>
    <property type="project" value="TreeGrafter"/>
</dbReference>
<protein>
    <recommendedName>
        <fullName evidence="2">ubiquitinyl hydrolase 1</fullName>
        <ecNumber evidence="2">3.4.19.12</ecNumber>
    </recommendedName>
</protein>
<accession>A0A077ZYU7</accession>
<dbReference type="OrthoDB" id="18915at2759"/>
<evidence type="ECO:0000313" key="10">
    <source>
        <dbReference type="Proteomes" id="UP000039865"/>
    </source>
</evidence>
<dbReference type="GO" id="GO:0006508">
    <property type="term" value="P:proteolysis"/>
    <property type="evidence" value="ECO:0007669"/>
    <property type="project" value="UniProtKB-KW"/>
</dbReference>
<keyword evidence="5" id="KW-0378">Hydrolase</keyword>
<sequence length="289" mass="33604">MENNSSDQQQQQQDQNSSSQGAGEQGQDQRVTMTQEQLDEFQTQIKLNEDYQNQLKQEIEEQMPFISELTELSVLKHEYQDNKFELCFDQLATRYSKVRRLRRDGNCFYRAFLFQVFEHFIHNPEDPQYEQILKVLVGSKKDLMDLGYDEIAIEDFYDLFLDEFKKLKTIAKAKAAEHLLKLLCNKEEAVYIIMFARFLAACYLKQNAIMFEGFVGDVAQFCMREVEQVDVECDQPQIIAITNYLGLGVEINSVRADGGIEVINLPEEGYSGFRAKLLFVPGHYDALYQ</sequence>
<dbReference type="PANTHER" id="PTHR12931:SF15">
    <property type="entry name" value="UBIQUITIN THIOESTERASE OTUBAIN-LIKE"/>
    <property type="match status" value="1"/>
</dbReference>
<evidence type="ECO:0000256" key="3">
    <source>
        <dbReference type="ARBA" id="ARBA00022670"/>
    </source>
</evidence>
<feature type="domain" description="OTU" evidence="8">
    <location>
        <begin position="96"/>
        <end position="289"/>
    </location>
</feature>
<dbReference type="Pfam" id="PF10275">
    <property type="entry name" value="Peptidase_C65"/>
    <property type="match status" value="1"/>
</dbReference>
<dbReference type="InterPro" id="IPR003323">
    <property type="entry name" value="OTU_dom"/>
</dbReference>
<dbReference type="InterPro" id="IPR038765">
    <property type="entry name" value="Papain-like_cys_pep_sf"/>
</dbReference>
<dbReference type="InterPro" id="IPR019400">
    <property type="entry name" value="Peptidase_C65_otubain"/>
</dbReference>
<dbReference type="EC" id="3.4.19.12" evidence="2"/>
<dbReference type="PROSITE" id="PS50802">
    <property type="entry name" value="OTU"/>
    <property type="match status" value="1"/>
</dbReference>
<dbReference type="Gene3D" id="3.30.200.60">
    <property type="entry name" value="Peptidase C65 Otubain, subdomain 1"/>
    <property type="match status" value="1"/>
</dbReference>
<keyword evidence="6" id="KW-0788">Thiol protease</keyword>
<feature type="compositionally biased region" description="Low complexity" evidence="7">
    <location>
        <begin position="1"/>
        <end position="20"/>
    </location>
</feature>
<reference evidence="9 10" key="1">
    <citation type="submission" date="2014-06" db="EMBL/GenBank/DDBJ databases">
        <authorList>
            <person name="Swart Estienne"/>
        </authorList>
    </citation>
    <scope>NUCLEOTIDE SEQUENCE [LARGE SCALE GENOMIC DNA]</scope>
    <source>
        <strain evidence="9 10">130c</strain>
    </source>
</reference>
<dbReference type="Proteomes" id="UP000039865">
    <property type="component" value="Unassembled WGS sequence"/>
</dbReference>
<comment type="catalytic activity">
    <reaction evidence="1">
        <text>Thiol-dependent hydrolysis of ester, thioester, amide, peptide and isopeptide bonds formed by the C-terminal Gly of ubiquitin (a 76-residue protein attached to proteins as an intracellular targeting signal).</text>
        <dbReference type="EC" id="3.4.19.12"/>
    </reaction>
</comment>
<evidence type="ECO:0000256" key="4">
    <source>
        <dbReference type="ARBA" id="ARBA00022786"/>
    </source>
</evidence>
<dbReference type="InterPro" id="IPR042468">
    <property type="entry name" value="Peptidase_C65_otubain_sub1"/>
</dbReference>
<evidence type="ECO:0000256" key="7">
    <source>
        <dbReference type="SAM" id="MobiDB-lite"/>
    </source>
</evidence>
<keyword evidence="10" id="KW-1185">Reference proteome</keyword>
<name>A0A077ZYU7_STYLE</name>
<keyword evidence="3" id="KW-0645">Protease</keyword>
<feature type="region of interest" description="Disordered" evidence="7">
    <location>
        <begin position="1"/>
        <end position="35"/>
    </location>
</feature>
<dbReference type="EMBL" id="CCKQ01003947">
    <property type="protein sequence ID" value="CDW75085.1"/>
    <property type="molecule type" value="Genomic_DNA"/>
</dbReference>
<dbReference type="GO" id="GO:0071108">
    <property type="term" value="P:protein K48-linked deubiquitination"/>
    <property type="evidence" value="ECO:0007669"/>
    <property type="project" value="TreeGrafter"/>
</dbReference>